<comment type="subcellular location">
    <subcellularLocation>
        <location evidence="1">Secreted</location>
    </subcellularLocation>
</comment>
<evidence type="ECO:0000256" key="3">
    <source>
        <dbReference type="ARBA" id="ARBA00022525"/>
    </source>
</evidence>
<dbReference type="InterPro" id="IPR036514">
    <property type="entry name" value="SGNH_hydro_sf"/>
</dbReference>
<feature type="chain" id="PRO_5016836022" evidence="8">
    <location>
        <begin position="28"/>
        <end position="357"/>
    </location>
</feature>
<dbReference type="GO" id="GO:0016788">
    <property type="term" value="F:hydrolase activity, acting on ester bonds"/>
    <property type="evidence" value="ECO:0007669"/>
    <property type="project" value="InterPro"/>
</dbReference>
<organism evidence="9 10">
    <name type="scientific">Mucuna pruriens</name>
    <name type="common">Velvet bean</name>
    <name type="synonym">Dolichos pruriens</name>
    <dbReference type="NCBI Taxonomy" id="157652"/>
    <lineage>
        <taxon>Eukaryota</taxon>
        <taxon>Viridiplantae</taxon>
        <taxon>Streptophyta</taxon>
        <taxon>Embryophyta</taxon>
        <taxon>Tracheophyta</taxon>
        <taxon>Spermatophyta</taxon>
        <taxon>Magnoliopsida</taxon>
        <taxon>eudicotyledons</taxon>
        <taxon>Gunneridae</taxon>
        <taxon>Pentapetalae</taxon>
        <taxon>rosids</taxon>
        <taxon>fabids</taxon>
        <taxon>Fabales</taxon>
        <taxon>Fabaceae</taxon>
        <taxon>Papilionoideae</taxon>
        <taxon>50 kb inversion clade</taxon>
        <taxon>NPAAA clade</taxon>
        <taxon>indigoferoid/millettioid clade</taxon>
        <taxon>Phaseoleae</taxon>
        <taxon>Mucuna</taxon>
    </lineage>
</organism>
<dbReference type="GO" id="GO:0005576">
    <property type="term" value="C:extracellular region"/>
    <property type="evidence" value="ECO:0007669"/>
    <property type="project" value="UniProtKB-SubCell"/>
</dbReference>
<protein>
    <submittedName>
        <fullName evidence="9">GDSL esterase/lipase</fullName>
    </submittedName>
</protein>
<comment type="similarity">
    <text evidence="2">Belongs to the 'GDSL' lipolytic enzyme family.</text>
</comment>
<dbReference type="PANTHER" id="PTHR45650">
    <property type="entry name" value="GDSL-LIKE LIPASE/ACYLHYDROLASE-RELATED"/>
    <property type="match status" value="1"/>
</dbReference>
<keyword evidence="4 8" id="KW-0732">Signal</keyword>
<sequence>MAAKTKAWLVLSFLVLAGNCMQRCVHGESQVHCIYIFGDSLSDNGNNNNLPTDARVNYRPYGIDFPEGPSGRFTNGRTSIDFISEYLEFKEPIPPYANTSDSDIHKGVNYASGAAGILRESGKHRGPNIHLGEQLTNHRDIYSKIVIKLGGSRKAKQYLSKCLYYVNIGSNDYINNYFLPQKYSTSRIYTPEQYVKILIDQYSKDIQSLRNNGAKKFVLAGLGLLGCTPNAISTQRTNGSCAQEINAAVFSFNDKLKSLVDQFNKKFSDSKFIFINSTVGTLDESLGFTNVNTPCCPSGENGQCIRNKKPCENRKANVFWDEFHTTEAVNRLVALSSYNGSDPSFTYPIDIKRLVQS</sequence>
<dbReference type="GO" id="GO:0016042">
    <property type="term" value="P:lipid catabolic process"/>
    <property type="evidence" value="ECO:0007669"/>
    <property type="project" value="UniProtKB-KW"/>
</dbReference>
<comment type="caution">
    <text evidence="9">The sequence shown here is derived from an EMBL/GenBank/DDBJ whole genome shotgun (WGS) entry which is preliminary data.</text>
</comment>
<name>A0A371F478_MUCPR</name>
<dbReference type="CDD" id="cd01837">
    <property type="entry name" value="SGNH_plant_lipase_like"/>
    <property type="match status" value="1"/>
</dbReference>
<reference evidence="9" key="1">
    <citation type="submission" date="2018-05" db="EMBL/GenBank/DDBJ databases">
        <title>Draft genome of Mucuna pruriens seed.</title>
        <authorList>
            <person name="Nnadi N.E."/>
            <person name="Vos R."/>
            <person name="Hasami M.H."/>
            <person name="Devisetty U.K."/>
            <person name="Aguiy J.C."/>
        </authorList>
    </citation>
    <scope>NUCLEOTIDE SEQUENCE [LARGE SCALE GENOMIC DNA]</scope>
    <source>
        <strain evidence="9">JCA_2017</strain>
    </source>
</reference>
<evidence type="ECO:0000256" key="8">
    <source>
        <dbReference type="SAM" id="SignalP"/>
    </source>
</evidence>
<dbReference type="OrthoDB" id="1683520at2759"/>
<dbReference type="InterPro" id="IPR035669">
    <property type="entry name" value="SGNH_plant_lipase-like"/>
</dbReference>
<evidence type="ECO:0000256" key="6">
    <source>
        <dbReference type="ARBA" id="ARBA00022963"/>
    </source>
</evidence>
<feature type="non-terminal residue" evidence="9">
    <location>
        <position position="1"/>
    </location>
</feature>
<feature type="signal peptide" evidence="8">
    <location>
        <begin position="1"/>
        <end position="27"/>
    </location>
</feature>
<gene>
    <name evidence="9" type="ORF">CR513_47330</name>
</gene>
<evidence type="ECO:0000256" key="5">
    <source>
        <dbReference type="ARBA" id="ARBA00022801"/>
    </source>
</evidence>
<keyword evidence="5" id="KW-0378">Hydrolase</keyword>
<keyword evidence="10" id="KW-1185">Reference proteome</keyword>
<evidence type="ECO:0000256" key="1">
    <source>
        <dbReference type="ARBA" id="ARBA00004613"/>
    </source>
</evidence>
<accession>A0A371F478</accession>
<dbReference type="InterPro" id="IPR051238">
    <property type="entry name" value="GDSL_esterase/lipase"/>
</dbReference>
<dbReference type="Gene3D" id="3.40.50.1110">
    <property type="entry name" value="SGNH hydrolase"/>
    <property type="match status" value="1"/>
</dbReference>
<keyword evidence="6" id="KW-0442">Lipid degradation</keyword>
<evidence type="ECO:0000256" key="7">
    <source>
        <dbReference type="ARBA" id="ARBA00023098"/>
    </source>
</evidence>
<evidence type="ECO:0000313" key="10">
    <source>
        <dbReference type="Proteomes" id="UP000257109"/>
    </source>
</evidence>
<dbReference type="InterPro" id="IPR001087">
    <property type="entry name" value="GDSL"/>
</dbReference>
<dbReference type="Pfam" id="PF00657">
    <property type="entry name" value="Lipase_GDSL"/>
    <property type="match status" value="1"/>
</dbReference>
<evidence type="ECO:0000256" key="2">
    <source>
        <dbReference type="ARBA" id="ARBA00008668"/>
    </source>
</evidence>
<dbReference type="AlphaFoldDB" id="A0A371F478"/>
<proteinExistence type="inferred from homology"/>
<keyword evidence="7" id="KW-0443">Lipid metabolism</keyword>
<keyword evidence="3" id="KW-0964">Secreted</keyword>
<dbReference type="PANTHER" id="PTHR45650:SF75">
    <property type="entry name" value="GDSL-LIKE LIPASE_ACYLHYDROLASE"/>
    <property type="match status" value="1"/>
</dbReference>
<dbReference type="EMBL" id="QJKJ01010651">
    <property type="protein sequence ID" value="RDX73102.1"/>
    <property type="molecule type" value="Genomic_DNA"/>
</dbReference>
<evidence type="ECO:0000313" key="9">
    <source>
        <dbReference type="EMBL" id="RDX73102.1"/>
    </source>
</evidence>
<evidence type="ECO:0000256" key="4">
    <source>
        <dbReference type="ARBA" id="ARBA00022729"/>
    </source>
</evidence>
<dbReference type="Proteomes" id="UP000257109">
    <property type="component" value="Unassembled WGS sequence"/>
</dbReference>
<dbReference type="SUPFAM" id="SSF52266">
    <property type="entry name" value="SGNH hydrolase"/>
    <property type="match status" value="1"/>
</dbReference>